<feature type="compositionally biased region" description="Polar residues" evidence="2">
    <location>
        <begin position="470"/>
        <end position="484"/>
    </location>
</feature>
<name>A0ABW9KN63_9BACT</name>
<dbReference type="InterPro" id="IPR005181">
    <property type="entry name" value="SASA"/>
</dbReference>
<evidence type="ECO:0000256" key="1">
    <source>
        <dbReference type="ARBA" id="ARBA00022801"/>
    </source>
</evidence>
<dbReference type="PANTHER" id="PTHR22901">
    <property type="entry name" value="SIALATE O-ACETYLESTERASE"/>
    <property type="match status" value="1"/>
</dbReference>
<reference evidence="4 5" key="1">
    <citation type="submission" date="2024-12" db="EMBL/GenBank/DDBJ databases">
        <authorList>
            <person name="Lee Y."/>
        </authorList>
    </citation>
    <scope>NUCLEOTIDE SEQUENCE [LARGE SCALE GENOMIC DNA]</scope>
    <source>
        <strain evidence="4 5">03SUJ4</strain>
    </source>
</reference>
<protein>
    <submittedName>
        <fullName evidence="4">Sialate O-acetylesterase</fullName>
    </submittedName>
</protein>
<gene>
    <name evidence="4" type="ORF">ACK2TP_13545</name>
</gene>
<dbReference type="Proteomes" id="UP001634747">
    <property type="component" value="Unassembled WGS sequence"/>
</dbReference>
<dbReference type="SUPFAM" id="SSF52266">
    <property type="entry name" value="SGNH hydrolase"/>
    <property type="match status" value="1"/>
</dbReference>
<evidence type="ECO:0000313" key="4">
    <source>
        <dbReference type="EMBL" id="MFN2976788.1"/>
    </source>
</evidence>
<keyword evidence="5" id="KW-1185">Reference proteome</keyword>
<feature type="region of interest" description="Disordered" evidence="2">
    <location>
        <begin position="470"/>
        <end position="499"/>
    </location>
</feature>
<dbReference type="InterPro" id="IPR039329">
    <property type="entry name" value="SIAE"/>
</dbReference>
<accession>A0ABW9KN63</accession>
<dbReference type="RefSeq" id="WP_263415025.1">
    <property type="nucleotide sequence ID" value="NZ_BAABBH010000001.1"/>
</dbReference>
<dbReference type="Pfam" id="PF03629">
    <property type="entry name" value="SASA"/>
    <property type="match status" value="1"/>
</dbReference>
<keyword evidence="1" id="KW-0378">Hydrolase</keyword>
<comment type="caution">
    <text evidence="4">The sequence shown here is derived from an EMBL/GenBank/DDBJ whole genome shotgun (WGS) entry which is preliminary data.</text>
</comment>
<evidence type="ECO:0000313" key="5">
    <source>
        <dbReference type="Proteomes" id="UP001634747"/>
    </source>
</evidence>
<dbReference type="PANTHER" id="PTHR22901:SF0">
    <property type="entry name" value="SIALATE O-ACETYLESTERASE"/>
    <property type="match status" value="1"/>
</dbReference>
<organism evidence="4 5">
    <name type="scientific">Terriglobus aquaticus</name>
    <dbReference type="NCBI Taxonomy" id="940139"/>
    <lineage>
        <taxon>Bacteria</taxon>
        <taxon>Pseudomonadati</taxon>
        <taxon>Acidobacteriota</taxon>
        <taxon>Terriglobia</taxon>
        <taxon>Terriglobales</taxon>
        <taxon>Acidobacteriaceae</taxon>
        <taxon>Terriglobus</taxon>
    </lineage>
</organism>
<sequence length="499" mass="53910">MPHVLSDHMVLQRDAPIHIWGWAQPGEAVSVSLQHAGSAGKGALRANATADRLGQWSVYLPAQPAGGPFDLAVQGSSTVTLHDVMLGDLWIASGQSNMEMPLAGFGPTTPLKDGEKEIAAATHPELRLMVVPKTGSAFPQDDVNAAWTECTPETAKNFSAVAYFFGREIAAREHVTIGLVDTTWGGTPAEAWTSFDAFGKNPALAPVWTQWGHFVTDQTTEALVLAANKREDEQRVAAGQQPVSHGFHPNPDSYRPASLYNGMIAPFTPLSIRGVIWYQGETNSRLDRSIVYHQLFRSMILDWRDHFAQGAFPFLYAQISSFRSTPQEAWGVLRDAQRRTLDVANTAMAVTLDVGTPDNVHPPDKQTVGHRLALAARSLAYGERVAYSGPLFARADVEGNAMRVGFEDRLAKVQCTGGACTGFEIAGADHKFVPAEAVAEGATVIVRSSAVADPRYVRYAWPNAPTANLQDSNGLPASTFTSEQEITDPGPRSTALTHD</sequence>
<dbReference type="EMBL" id="JBJYXY010000001">
    <property type="protein sequence ID" value="MFN2976788.1"/>
    <property type="molecule type" value="Genomic_DNA"/>
</dbReference>
<dbReference type="Gene3D" id="3.40.50.1110">
    <property type="entry name" value="SGNH hydrolase"/>
    <property type="match status" value="1"/>
</dbReference>
<evidence type="ECO:0000256" key="2">
    <source>
        <dbReference type="SAM" id="MobiDB-lite"/>
    </source>
</evidence>
<proteinExistence type="predicted"/>
<evidence type="ECO:0000259" key="3">
    <source>
        <dbReference type="Pfam" id="PF03629"/>
    </source>
</evidence>
<feature type="domain" description="Sialate O-acetylesterase" evidence="3">
    <location>
        <begin position="258"/>
        <end position="375"/>
    </location>
</feature>
<dbReference type="InterPro" id="IPR036514">
    <property type="entry name" value="SGNH_hydro_sf"/>
</dbReference>